<dbReference type="CDD" id="cd06558">
    <property type="entry name" value="crotonase-like"/>
    <property type="match status" value="1"/>
</dbReference>
<dbReference type="PANTHER" id="PTHR11941:SF54">
    <property type="entry name" value="ENOYL-COA HYDRATASE, MITOCHONDRIAL"/>
    <property type="match status" value="1"/>
</dbReference>
<dbReference type="RefSeq" id="WP_035614653.1">
    <property type="nucleotide sequence ID" value="NZ_ARYK01000002.1"/>
</dbReference>
<gene>
    <name evidence="3" type="ORF">HJO_05035</name>
</gene>
<dbReference type="Pfam" id="PF00378">
    <property type="entry name" value="ECH_1"/>
    <property type="match status" value="1"/>
</dbReference>
<dbReference type="Proteomes" id="UP000025171">
    <property type="component" value="Unassembled WGS sequence"/>
</dbReference>
<dbReference type="OrthoDB" id="5730382at2"/>
<dbReference type="InterPro" id="IPR001753">
    <property type="entry name" value="Enoyl-CoA_hydra/iso"/>
</dbReference>
<dbReference type="Gene3D" id="1.10.12.10">
    <property type="entry name" value="Lyase 2-enoyl-coa Hydratase, Chain A, domain 2"/>
    <property type="match status" value="1"/>
</dbReference>
<evidence type="ECO:0000256" key="1">
    <source>
        <dbReference type="ARBA" id="ARBA00005254"/>
    </source>
</evidence>
<evidence type="ECO:0000256" key="2">
    <source>
        <dbReference type="ARBA" id="ARBA00023239"/>
    </source>
</evidence>
<proteinExistence type="inferred from homology"/>
<protein>
    <submittedName>
        <fullName evidence="3">Enoyl-CoA hydratase</fullName>
        <ecNumber evidence="3">4.2.1.17</ecNumber>
    </submittedName>
</protein>
<dbReference type="EMBL" id="ARYK01000002">
    <property type="protein sequence ID" value="KCZ93192.1"/>
    <property type="molecule type" value="Genomic_DNA"/>
</dbReference>
<sequence>MSILLLEKRGPIALLTLNRPDMMNALGQAGDGPAVAAVCAEVVADKSIRCAVLTGAGRAFSAGGDVKAMKERSGAFGGTPYDIRGGYRDNIHVIVRSLYNLEVPLISAINGPAIGLGCDVACMADIRLAADHAKLGVTFLKLGLIPGDGGAWLLPRLIGASRAAQLLFTGDVIDAATAKEWGLVSEIYPADQLMDEAMKLADRIAQQPPQALRLSKTLMRQANTASYDTIMEMSAAAQALMHETEDHIEGVNAILEKRKPEFKGR</sequence>
<dbReference type="InterPro" id="IPR014748">
    <property type="entry name" value="Enoyl-CoA_hydra_C"/>
</dbReference>
<dbReference type="PANTHER" id="PTHR11941">
    <property type="entry name" value="ENOYL-COA HYDRATASE-RELATED"/>
    <property type="match status" value="1"/>
</dbReference>
<name>A0A059FRF0_9PROT</name>
<comment type="similarity">
    <text evidence="1">Belongs to the enoyl-CoA hydratase/isomerase family.</text>
</comment>
<keyword evidence="4" id="KW-1185">Reference proteome</keyword>
<comment type="caution">
    <text evidence="3">The sequence shown here is derived from an EMBL/GenBank/DDBJ whole genome shotgun (WGS) entry which is preliminary data.</text>
</comment>
<keyword evidence="2 3" id="KW-0456">Lyase</keyword>
<organism evidence="3 4">
    <name type="scientific">Hyphomonas johnsonii MHS-2</name>
    <dbReference type="NCBI Taxonomy" id="1280950"/>
    <lineage>
        <taxon>Bacteria</taxon>
        <taxon>Pseudomonadati</taxon>
        <taxon>Pseudomonadota</taxon>
        <taxon>Alphaproteobacteria</taxon>
        <taxon>Hyphomonadales</taxon>
        <taxon>Hyphomonadaceae</taxon>
        <taxon>Hyphomonas</taxon>
    </lineage>
</organism>
<dbReference type="Gene3D" id="3.90.226.10">
    <property type="entry name" value="2-enoyl-CoA Hydratase, Chain A, domain 1"/>
    <property type="match status" value="1"/>
</dbReference>
<dbReference type="PATRIC" id="fig|1280950.3.peg.1014"/>
<dbReference type="AlphaFoldDB" id="A0A059FRF0"/>
<evidence type="ECO:0000313" key="4">
    <source>
        <dbReference type="Proteomes" id="UP000025171"/>
    </source>
</evidence>
<dbReference type="InterPro" id="IPR029045">
    <property type="entry name" value="ClpP/crotonase-like_dom_sf"/>
</dbReference>
<dbReference type="NCBIfam" id="NF006699">
    <property type="entry name" value="PRK09245.1"/>
    <property type="match status" value="1"/>
</dbReference>
<dbReference type="STRING" id="1280950.HJO_05035"/>
<accession>A0A059FRF0</accession>
<dbReference type="SUPFAM" id="SSF52096">
    <property type="entry name" value="ClpP/crotonase"/>
    <property type="match status" value="1"/>
</dbReference>
<reference evidence="3 4" key="1">
    <citation type="journal article" date="2014" name="Antonie Van Leeuwenhoek">
        <title>Hyphomonas beringensis sp. nov. and Hyphomonas chukchiensis sp. nov., isolated from surface seawater of the Bering Sea and Chukchi Sea.</title>
        <authorList>
            <person name="Li C."/>
            <person name="Lai Q."/>
            <person name="Li G."/>
            <person name="Dong C."/>
            <person name="Wang J."/>
            <person name="Liao Y."/>
            <person name="Shao Z."/>
        </authorList>
    </citation>
    <scope>NUCLEOTIDE SEQUENCE [LARGE SCALE GENOMIC DNA]</scope>
    <source>
        <strain evidence="3 4">MHS-2</strain>
    </source>
</reference>
<dbReference type="EC" id="4.2.1.17" evidence="3"/>
<dbReference type="GO" id="GO:0006635">
    <property type="term" value="P:fatty acid beta-oxidation"/>
    <property type="evidence" value="ECO:0007669"/>
    <property type="project" value="TreeGrafter"/>
</dbReference>
<evidence type="ECO:0000313" key="3">
    <source>
        <dbReference type="EMBL" id="KCZ93192.1"/>
    </source>
</evidence>
<dbReference type="GO" id="GO:0004300">
    <property type="term" value="F:enoyl-CoA hydratase activity"/>
    <property type="evidence" value="ECO:0007669"/>
    <property type="project" value="UniProtKB-EC"/>
</dbReference>
<dbReference type="eggNOG" id="COG1024">
    <property type="taxonomic scope" value="Bacteria"/>
</dbReference>